<organism evidence="1 2">
    <name type="scientific">Dictyobacter formicarum</name>
    <dbReference type="NCBI Taxonomy" id="2778368"/>
    <lineage>
        <taxon>Bacteria</taxon>
        <taxon>Bacillati</taxon>
        <taxon>Chloroflexota</taxon>
        <taxon>Ktedonobacteria</taxon>
        <taxon>Ktedonobacterales</taxon>
        <taxon>Dictyobacteraceae</taxon>
        <taxon>Dictyobacter</taxon>
    </lineage>
</organism>
<keyword evidence="2" id="KW-1185">Reference proteome</keyword>
<comment type="caution">
    <text evidence="1">The sequence shown here is derived from an EMBL/GenBank/DDBJ whole genome shotgun (WGS) entry which is preliminary data.</text>
</comment>
<evidence type="ECO:0000313" key="2">
    <source>
        <dbReference type="Proteomes" id="UP000635565"/>
    </source>
</evidence>
<dbReference type="EMBL" id="BNJJ01000047">
    <property type="protein sequence ID" value="GHO89845.1"/>
    <property type="molecule type" value="Genomic_DNA"/>
</dbReference>
<reference evidence="1 2" key="1">
    <citation type="journal article" date="2021" name="Int. J. Syst. Evol. Microbiol.">
        <title>Reticulibacter mediterranei gen. nov., sp. nov., within the new family Reticulibacteraceae fam. nov., and Ktedonospora formicarum gen. nov., sp. nov., Ktedonobacter robiniae sp. nov., Dictyobacter formicarum sp. nov. and Dictyobacter arantiisoli sp. nov., belonging to the class Ktedonobacteria.</title>
        <authorList>
            <person name="Yabe S."/>
            <person name="Zheng Y."/>
            <person name="Wang C.M."/>
            <person name="Sakai Y."/>
            <person name="Abe K."/>
            <person name="Yokota A."/>
            <person name="Donadio S."/>
            <person name="Cavaletti L."/>
            <person name="Monciardini P."/>
        </authorList>
    </citation>
    <scope>NUCLEOTIDE SEQUENCE [LARGE SCALE GENOMIC DNA]</scope>
    <source>
        <strain evidence="1 2">SOSP1-9</strain>
    </source>
</reference>
<gene>
    <name evidence="1" type="ORF">KSZ_78510</name>
</gene>
<dbReference type="Gene3D" id="3.90.650.10">
    <property type="entry name" value="PurM-like C-terminal domain"/>
    <property type="match status" value="1"/>
</dbReference>
<sequence>MLASFKAGQITAMLDISDGLSVISHIYASVAAAGHVWTWRLPLSTPLSHVAQALQHDPLTGLCMRRDYELLFTLQLHL</sequence>
<accession>A0ABQ3VUC9</accession>
<name>A0ABQ3VUC9_9CHLR</name>
<protein>
    <submittedName>
        <fullName evidence="1">Uncharacterized protein</fullName>
    </submittedName>
</protein>
<dbReference type="SUPFAM" id="SSF56042">
    <property type="entry name" value="PurM C-terminal domain-like"/>
    <property type="match status" value="1"/>
</dbReference>
<proteinExistence type="predicted"/>
<evidence type="ECO:0000313" key="1">
    <source>
        <dbReference type="EMBL" id="GHO89845.1"/>
    </source>
</evidence>
<dbReference type="Proteomes" id="UP000635565">
    <property type="component" value="Unassembled WGS sequence"/>
</dbReference>
<dbReference type="InterPro" id="IPR036676">
    <property type="entry name" value="PurM-like_C_sf"/>
</dbReference>